<dbReference type="GO" id="GO:0050567">
    <property type="term" value="F:glutaminyl-tRNA synthase (glutamine-hydrolyzing) activity"/>
    <property type="evidence" value="ECO:0007669"/>
    <property type="project" value="TreeGrafter"/>
</dbReference>
<evidence type="ECO:0000256" key="9">
    <source>
        <dbReference type="ARBA" id="ARBA00047913"/>
    </source>
</evidence>
<dbReference type="GO" id="GO:0005524">
    <property type="term" value="F:ATP binding"/>
    <property type="evidence" value="ECO:0007669"/>
    <property type="project" value="UniProtKB-KW"/>
</dbReference>
<dbReference type="InterPro" id="IPR014746">
    <property type="entry name" value="Gln_synth/guanido_kin_cat_dom"/>
</dbReference>
<comment type="caution">
    <text evidence="12">The sequence shown here is derived from an EMBL/GenBank/DDBJ whole genome shotgun (WGS) entry which is preliminary data.</text>
</comment>
<sequence>SIFIMYKPAIGLEIHAELKTKSKMFCGCENSLGLEKEPNKHICPVCTAQPGTLPVINKQAVENIVKIGLALNSEIQPSFRFFRKNYFYPDIPKGYQITSQEAPPAIGGYIELPPLRQYGLPAQAGGQATPSFDTLKTDSSKTSHQNFGVGGKGVDEKRKIRIHHVHLEEDTGKNIHPEGTLYSLIDFNRAGVPLMELVTEPDIESGSDAKLFCQELQQILRSLGVSDADMEKGQMRCEVNISISKDRELGTKVEIKNLNSFRAVEKAVDFEIKRQTEILENNEKVMQETRGWDEKSQKTFSQRSKETAKDYRYFPEPDLRPVKLSDAWVRKIECDLPELPQAKRKRFMEQYGFNSENAFLLVLDKELADFTERTVSELKAWLLSLESVEGSEEEIWKKNKNKLSKLVSGWLVNKLPPIMQEAVQTWADIKATPENFAEFISLIYQNKVSSAAGQELLREMVLTGKDPSNIVEEKGLSQISGGQEMDKIIELVIKNNPEQVEQLKAGKETVLQYLVGQVMKESRGKANPQTAGEMLKEKLGV</sequence>
<comment type="function">
    <text evidence="7">Allows the formation of correctly charged Asn-tRNA(Asn) or Gln-tRNA(Gln) through the transamidation of misacylated Asp-tRNA(Asn) or Glu-tRNA(Gln) in organisms which lack either or both of asparaginyl-tRNA or glutaminyl-tRNA synthetases. The reaction takes place in the presence of glutamine and ATP through an activated phospho-Asp-tRNA(Asn) or phospho-Glu-tRNA(Gln).</text>
</comment>
<accession>A0A1F5S4F4</accession>
<evidence type="ECO:0000256" key="1">
    <source>
        <dbReference type="ARBA" id="ARBA00005306"/>
    </source>
</evidence>
<dbReference type="Pfam" id="PF02637">
    <property type="entry name" value="GatB_Yqey"/>
    <property type="match status" value="1"/>
</dbReference>
<dbReference type="InterPro" id="IPR018027">
    <property type="entry name" value="Asn/Gln_amidotransferase"/>
</dbReference>
<dbReference type="GO" id="GO:0070681">
    <property type="term" value="P:glutaminyl-tRNAGln biosynthesis via transamidation"/>
    <property type="evidence" value="ECO:0007669"/>
    <property type="project" value="TreeGrafter"/>
</dbReference>
<evidence type="ECO:0000259" key="11">
    <source>
        <dbReference type="SMART" id="SM00845"/>
    </source>
</evidence>
<organism evidence="12 13">
    <name type="scientific">Candidatus Falkowbacteria bacterium RBG_13_39_14</name>
    <dbReference type="NCBI Taxonomy" id="1797985"/>
    <lineage>
        <taxon>Bacteria</taxon>
        <taxon>Candidatus Falkowiibacteriota</taxon>
    </lineage>
</organism>
<evidence type="ECO:0000256" key="8">
    <source>
        <dbReference type="ARBA" id="ARBA00047380"/>
    </source>
</evidence>
<name>A0A1F5S4F4_9BACT</name>
<dbReference type="InterPro" id="IPR017959">
    <property type="entry name" value="Asn/Gln-tRNA_amidoTrfase_suB/E"/>
</dbReference>
<dbReference type="InterPro" id="IPR042114">
    <property type="entry name" value="GatB_C_1"/>
</dbReference>
<feature type="non-terminal residue" evidence="12">
    <location>
        <position position="1"/>
    </location>
</feature>
<feature type="region of interest" description="Disordered" evidence="10">
    <location>
        <begin position="522"/>
        <end position="541"/>
    </location>
</feature>
<dbReference type="GO" id="GO:0006412">
    <property type="term" value="P:translation"/>
    <property type="evidence" value="ECO:0007669"/>
    <property type="project" value="UniProtKB-KW"/>
</dbReference>
<dbReference type="HAMAP" id="MF_00121">
    <property type="entry name" value="GatB"/>
    <property type="match status" value="1"/>
</dbReference>
<dbReference type="Gene3D" id="1.10.150.380">
    <property type="entry name" value="GatB domain, N-terminal subdomain"/>
    <property type="match status" value="1"/>
</dbReference>
<evidence type="ECO:0000313" key="13">
    <source>
        <dbReference type="Proteomes" id="UP000178323"/>
    </source>
</evidence>
<proteinExistence type="inferred from homology"/>
<comment type="subunit">
    <text evidence="2">Heterotrimer of A, B and C subunits.</text>
</comment>
<dbReference type="PROSITE" id="PS01234">
    <property type="entry name" value="GATB"/>
    <property type="match status" value="1"/>
</dbReference>
<dbReference type="InterPro" id="IPR003789">
    <property type="entry name" value="Asn/Gln_tRNA_amidoTrase-B-like"/>
</dbReference>
<evidence type="ECO:0000256" key="3">
    <source>
        <dbReference type="ARBA" id="ARBA00022598"/>
    </source>
</evidence>
<dbReference type="SMART" id="SM00845">
    <property type="entry name" value="GatB_Yqey"/>
    <property type="match status" value="1"/>
</dbReference>
<evidence type="ECO:0000256" key="2">
    <source>
        <dbReference type="ARBA" id="ARBA00011123"/>
    </source>
</evidence>
<dbReference type="AlphaFoldDB" id="A0A1F5S4F4"/>
<dbReference type="EMBL" id="MFFS01000062">
    <property type="protein sequence ID" value="OGF21452.1"/>
    <property type="molecule type" value="Genomic_DNA"/>
</dbReference>
<dbReference type="Pfam" id="PF02934">
    <property type="entry name" value="GatB_N"/>
    <property type="match status" value="1"/>
</dbReference>
<dbReference type="NCBIfam" id="TIGR00133">
    <property type="entry name" value="gatB"/>
    <property type="match status" value="1"/>
</dbReference>
<keyword evidence="3" id="KW-0436">Ligase</keyword>
<dbReference type="SUPFAM" id="SSF55931">
    <property type="entry name" value="Glutamine synthetase/guanido kinase"/>
    <property type="match status" value="1"/>
</dbReference>
<dbReference type="FunFam" id="1.10.10.410:FF:000001">
    <property type="entry name" value="Aspartyl/glutamyl-tRNA(Asn/Gln) amidotransferase subunit B"/>
    <property type="match status" value="1"/>
</dbReference>
<dbReference type="Proteomes" id="UP000178323">
    <property type="component" value="Unassembled WGS sequence"/>
</dbReference>
<dbReference type="InterPro" id="IPR017958">
    <property type="entry name" value="Gln-tRNA_amidoTrfase_suB_CS"/>
</dbReference>
<comment type="similarity">
    <text evidence="1">Belongs to the GatB/GatE family. GatB subfamily.</text>
</comment>
<dbReference type="SUPFAM" id="SSF89095">
    <property type="entry name" value="GatB/YqeY motif"/>
    <property type="match status" value="2"/>
</dbReference>
<evidence type="ECO:0000256" key="7">
    <source>
        <dbReference type="ARBA" id="ARBA00024799"/>
    </source>
</evidence>
<keyword evidence="4" id="KW-0547">Nucleotide-binding</keyword>
<evidence type="ECO:0000256" key="10">
    <source>
        <dbReference type="SAM" id="MobiDB-lite"/>
    </source>
</evidence>
<dbReference type="InterPro" id="IPR004413">
    <property type="entry name" value="GatB"/>
</dbReference>
<evidence type="ECO:0000256" key="4">
    <source>
        <dbReference type="ARBA" id="ARBA00022741"/>
    </source>
</evidence>
<dbReference type="PANTHER" id="PTHR11659:SF0">
    <property type="entry name" value="GLUTAMYL-TRNA(GLN) AMIDOTRANSFERASE SUBUNIT B, MITOCHONDRIAL"/>
    <property type="match status" value="1"/>
</dbReference>
<protein>
    <recommendedName>
        <fullName evidence="11">Asn/Gln amidotransferase domain-containing protein</fullName>
    </recommendedName>
</protein>
<dbReference type="NCBIfam" id="NF004012">
    <property type="entry name" value="PRK05477.1-2"/>
    <property type="match status" value="1"/>
</dbReference>
<comment type="catalytic activity">
    <reaction evidence="9">
        <text>L-glutamyl-tRNA(Gln) + L-glutamine + ATP + H2O = L-glutaminyl-tRNA(Gln) + L-glutamate + ADP + phosphate + H(+)</text>
        <dbReference type="Rhea" id="RHEA:17521"/>
        <dbReference type="Rhea" id="RHEA-COMP:9681"/>
        <dbReference type="Rhea" id="RHEA-COMP:9684"/>
        <dbReference type="ChEBI" id="CHEBI:15377"/>
        <dbReference type="ChEBI" id="CHEBI:15378"/>
        <dbReference type="ChEBI" id="CHEBI:29985"/>
        <dbReference type="ChEBI" id="CHEBI:30616"/>
        <dbReference type="ChEBI" id="CHEBI:43474"/>
        <dbReference type="ChEBI" id="CHEBI:58359"/>
        <dbReference type="ChEBI" id="CHEBI:78520"/>
        <dbReference type="ChEBI" id="CHEBI:78521"/>
        <dbReference type="ChEBI" id="CHEBI:456216"/>
    </reaction>
</comment>
<keyword evidence="5" id="KW-0067">ATP-binding</keyword>
<evidence type="ECO:0000256" key="5">
    <source>
        <dbReference type="ARBA" id="ARBA00022840"/>
    </source>
</evidence>
<dbReference type="PANTHER" id="PTHR11659">
    <property type="entry name" value="GLUTAMYL-TRNA GLN AMIDOTRANSFERASE SUBUNIT B MITOCHONDRIAL AND PROKARYOTIC PET112-RELATED"/>
    <property type="match status" value="1"/>
</dbReference>
<comment type="catalytic activity">
    <reaction evidence="8">
        <text>L-aspartyl-tRNA(Asn) + L-glutamine + ATP + H2O = L-asparaginyl-tRNA(Asn) + L-glutamate + ADP + phosphate + 2 H(+)</text>
        <dbReference type="Rhea" id="RHEA:14513"/>
        <dbReference type="Rhea" id="RHEA-COMP:9674"/>
        <dbReference type="Rhea" id="RHEA-COMP:9677"/>
        <dbReference type="ChEBI" id="CHEBI:15377"/>
        <dbReference type="ChEBI" id="CHEBI:15378"/>
        <dbReference type="ChEBI" id="CHEBI:29985"/>
        <dbReference type="ChEBI" id="CHEBI:30616"/>
        <dbReference type="ChEBI" id="CHEBI:43474"/>
        <dbReference type="ChEBI" id="CHEBI:58359"/>
        <dbReference type="ChEBI" id="CHEBI:78515"/>
        <dbReference type="ChEBI" id="CHEBI:78516"/>
        <dbReference type="ChEBI" id="CHEBI:456216"/>
    </reaction>
</comment>
<evidence type="ECO:0000313" key="12">
    <source>
        <dbReference type="EMBL" id="OGF21452.1"/>
    </source>
</evidence>
<reference evidence="12 13" key="1">
    <citation type="journal article" date="2016" name="Nat. Commun.">
        <title>Thousands of microbial genomes shed light on interconnected biogeochemical processes in an aquifer system.</title>
        <authorList>
            <person name="Anantharaman K."/>
            <person name="Brown C.T."/>
            <person name="Hug L.A."/>
            <person name="Sharon I."/>
            <person name="Castelle C.J."/>
            <person name="Probst A.J."/>
            <person name="Thomas B.C."/>
            <person name="Singh A."/>
            <person name="Wilkins M.J."/>
            <person name="Karaoz U."/>
            <person name="Brodie E.L."/>
            <person name="Williams K.H."/>
            <person name="Hubbard S.S."/>
            <person name="Banfield J.F."/>
        </authorList>
    </citation>
    <scope>NUCLEOTIDE SEQUENCE [LARGE SCALE GENOMIC DNA]</scope>
</reference>
<feature type="domain" description="Asn/Gln amidotransferase" evidence="11">
    <location>
        <begin position="393"/>
        <end position="539"/>
    </location>
</feature>
<dbReference type="InterPro" id="IPR023168">
    <property type="entry name" value="GatB_Yqey_C_2"/>
</dbReference>
<dbReference type="STRING" id="1797985.A2Y83_01250"/>
<keyword evidence="6" id="KW-0648">Protein biosynthesis</keyword>
<dbReference type="InterPro" id="IPR006075">
    <property type="entry name" value="Asn/Gln-tRNA_Trfase_suB/E_cat"/>
</dbReference>
<gene>
    <name evidence="12" type="ORF">A2Y83_01250</name>
</gene>
<evidence type="ECO:0000256" key="6">
    <source>
        <dbReference type="ARBA" id="ARBA00022917"/>
    </source>
</evidence>
<dbReference type="Gene3D" id="1.10.10.410">
    <property type="match status" value="1"/>
</dbReference>